<evidence type="ECO:0000256" key="1">
    <source>
        <dbReference type="SAM" id="SignalP"/>
    </source>
</evidence>
<organism evidence="2">
    <name type="scientific">Cacopsylla melanoneura</name>
    <dbReference type="NCBI Taxonomy" id="428564"/>
    <lineage>
        <taxon>Eukaryota</taxon>
        <taxon>Metazoa</taxon>
        <taxon>Ecdysozoa</taxon>
        <taxon>Arthropoda</taxon>
        <taxon>Hexapoda</taxon>
        <taxon>Insecta</taxon>
        <taxon>Pterygota</taxon>
        <taxon>Neoptera</taxon>
        <taxon>Paraneoptera</taxon>
        <taxon>Hemiptera</taxon>
        <taxon>Sternorrhyncha</taxon>
        <taxon>Psylloidea</taxon>
        <taxon>Psyllidae</taxon>
        <taxon>Psyllinae</taxon>
        <taxon>Cacopsylla</taxon>
    </lineage>
</organism>
<keyword evidence="1" id="KW-0732">Signal</keyword>
<evidence type="ECO:0000313" key="2">
    <source>
        <dbReference type="EMBL" id="CAG6717577.1"/>
    </source>
</evidence>
<proteinExistence type="predicted"/>
<name>A0A8D8V777_9HEMI</name>
<feature type="chain" id="PRO_5036428763" evidence="1">
    <location>
        <begin position="22"/>
        <end position="192"/>
    </location>
</feature>
<dbReference type="EMBL" id="HBUF01356092">
    <property type="protein sequence ID" value="CAG6717577.1"/>
    <property type="molecule type" value="Transcribed_RNA"/>
</dbReference>
<reference evidence="2" key="1">
    <citation type="submission" date="2021-05" db="EMBL/GenBank/DDBJ databases">
        <authorList>
            <person name="Alioto T."/>
            <person name="Alioto T."/>
            <person name="Gomez Garrido J."/>
        </authorList>
    </citation>
    <scope>NUCLEOTIDE SEQUENCE</scope>
</reference>
<dbReference type="EMBL" id="HBUF01356091">
    <property type="protein sequence ID" value="CAG6717575.1"/>
    <property type="molecule type" value="Transcribed_RNA"/>
</dbReference>
<accession>A0A8D8V777</accession>
<dbReference type="EMBL" id="HBUF01196648">
    <property type="protein sequence ID" value="CAG6660285.1"/>
    <property type="molecule type" value="Transcribed_RNA"/>
</dbReference>
<protein>
    <submittedName>
        <fullName evidence="2">Uncharacterized protein</fullName>
    </submittedName>
</protein>
<dbReference type="EMBL" id="HBUF01196647">
    <property type="protein sequence ID" value="CAG6660282.1"/>
    <property type="molecule type" value="Transcribed_RNA"/>
</dbReference>
<feature type="signal peptide" evidence="1">
    <location>
        <begin position="1"/>
        <end position="21"/>
    </location>
</feature>
<sequence length="192" mass="22802">MSNLLRVVVPFILVNSFHVYCLEVEEQEIQHTPEAEQPHYDGTPSYSKERKLFRELFEKFENLEDKYHERQGTVHPEDIEELRRFYADKKEDLLRVHNKDLPPEQRCIYLKFTQYLKKLFAGVDTPPKLSGDRNCPYLKTVDFLKKYVCANEKPRPTEEDKKRCPWIKATNFISENRNLVIGSLILFAFLSC</sequence>
<dbReference type="AlphaFoldDB" id="A0A8D8V777"/>